<dbReference type="AlphaFoldDB" id="A0A1F6GWY6"/>
<sequence length="319" mass="35658">MQITPPTLQIAFSEALFKIRESHLDEALAATVQRVSLKEIDTELNELVPQESLKAVAACGLRGELAFLVPCLLEANPFLIGYYRLFLGYSKKEFYSPQFGLTSFHALEERGTIPLSCAPRLQEFSKAMIFSACLLIESIGIGRLNRNLIHDLTLLTLGPQLRGGANVSRGTEVTDQVFEIIKEIVLRNGGKAGKREIIFQNASGRAVKIQFASDPDIIIQEFMPSGAPINKIAIEVKGGKDFSNIHNRLGEAEKSHQKAHKQGYHECWTVVNVDRMDEALAKRESPSTNRFYLFSQLEQRHGLIYEDFVQRIKSLAGII</sequence>
<proteinExistence type="predicted"/>
<evidence type="ECO:0000313" key="1">
    <source>
        <dbReference type="EMBL" id="OGH02687.1"/>
    </source>
</evidence>
<dbReference type="GO" id="GO:0009036">
    <property type="term" value="F:type II site-specific deoxyribonuclease activity"/>
    <property type="evidence" value="ECO:0007669"/>
    <property type="project" value="InterPro"/>
</dbReference>
<dbReference type="Pfam" id="PF09571">
    <property type="entry name" value="RE_XcyI"/>
    <property type="match status" value="1"/>
</dbReference>
<dbReference type="Proteomes" id="UP000177583">
    <property type="component" value="Unassembled WGS sequence"/>
</dbReference>
<protein>
    <recommendedName>
        <fullName evidence="3">Restriction endonuclease</fullName>
    </recommendedName>
</protein>
<organism evidence="1 2">
    <name type="scientific">Candidatus Lambdaproteobacteria bacterium RIFOXYD2_FULL_56_26</name>
    <dbReference type="NCBI Taxonomy" id="1817773"/>
    <lineage>
        <taxon>Bacteria</taxon>
        <taxon>Pseudomonadati</taxon>
        <taxon>Pseudomonadota</taxon>
        <taxon>Candidatus Lambdaproteobacteria</taxon>
    </lineage>
</organism>
<evidence type="ECO:0008006" key="3">
    <source>
        <dbReference type="Google" id="ProtNLM"/>
    </source>
</evidence>
<dbReference type="InterPro" id="IPR019071">
    <property type="entry name" value="Restrct_endonuc_II_XcyI"/>
</dbReference>
<gene>
    <name evidence="1" type="ORF">A2557_11425</name>
</gene>
<reference evidence="1 2" key="1">
    <citation type="journal article" date="2016" name="Nat. Commun.">
        <title>Thousands of microbial genomes shed light on interconnected biogeochemical processes in an aquifer system.</title>
        <authorList>
            <person name="Anantharaman K."/>
            <person name="Brown C.T."/>
            <person name="Hug L.A."/>
            <person name="Sharon I."/>
            <person name="Castelle C.J."/>
            <person name="Probst A.J."/>
            <person name="Thomas B.C."/>
            <person name="Singh A."/>
            <person name="Wilkins M.J."/>
            <person name="Karaoz U."/>
            <person name="Brodie E.L."/>
            <person name="Williams K.H."/>
            <person name="Hubbard S.S."/>
            <person name="Banfield J.F."/>
        </authorList>
    </citation>
    <scope>NUCLEOTIDE SEQUENCE [LARGE SCALE GENOMIC DNA]</scope>
</reference>
<dbReference type="EMBL" id="MFNF01000021">
    <property type="protein sequence ID" value="OGH02687.1"/>
    <property type="molecule type" value="Genomic_DNA"/>
</dbReference>
<accession>A0A1F6GWY6</accession>
<dbReference type="GO" id="GO:0003677">
    <property type="term" value="F:DNA binding"/>
    <property type="evidence" value="ECO:0007669"/>
    <property type="project" value="InterPro"/>
</dbReference>
<comment type="caution">
    <text evidence="1">The sequence shown here is derived from an EMBL/GenBank/DDBJ whole genome shotgun (WGS) entry which is preliminary data.</text>
</comment>
<evidence type="ECO:0000313" key="2">
    <source>
        <dbReference type="Proteomes" id="UP000177583"/>
    </source>
</evidence>
<dbReference type="GO" id="GO:0009307">
    <property type="term" value="P:DNA restriction-modification system"/>
    <property type="evidence" value="ECO:0007669"/>
    <property type="project" value="InterPro"/>
</dbReference>
<name>A0A1F6GWY6_9PROT</name>
<dbReference type="GO" id="GO:0000287">
    <property type="term" value="F:magnesium ion binding"/>
    <property type="evidence" value="ECO:0007669"/>
    <property type="project" value="InterPro"/>
</dbReference>